<dbReference type="AlphaFoldDB" id="A0A9W7SHX8"/>
<reference evidence="2 3" key="2">
    <citation type="journal article" date="2021" name="Curr. Genet.">
        <title>Genetic response to nitrogen starvation in the aggressive Eucalyptus foliar pathogen Teratosphaeria destructans.</title>
        <authorList>
            <person name="Havenga M."/>
            <person name="Wingfield B.D."/>
            <person name="Wingfield M.J."/>
            <person name="Dreyer L.L."/>
            <person name="Roets F."/>
            <person name="Aylward J."/>
        </authorList>
    </citation>
    <scope>NUCLEOTIDE SEQUENCE [LARGE SCALE GENOMIC DNA]</scope>
    <source>
        <strain evidence="2">CMW44962</strain>
    </source>
</reference>
<dbReference type="EMBL" id="RIBY02002567">
    <property type="protein sequence ID" value="KAH9809298.1"/>
    <property type="molecule type" value="Genomic_DNA"/>
</dbReference>
<sequence>MDDVRTTRDMEDFLINPTYPHVAMDGDPGPALLRPESHVSTTTSSPPDDRVYSWKGQHKNASLSVVNALSHFSWQSYASEEEPASPVDTDDMSARSPSPASCPRRIPSEESLPELLERTGDDAEQQCNEAQAVRVVVAGRAKVVSMPRLVDNASRKKRPTTIMHISPASRKGSTDAASQTSSLDSRRDTPRTSAEGSPSSPASTTPSSVDDADEPPPDQPKTTLRRRPSLPHLNTSLTPPAPPMPSPADVRQAVDYWERQPIPPVERRPSMPLSPGLRKLQKISSSLAMNLFKKDPKQVSREDDIAEEPEPTPPSPMLAPAPAGRPRLKMVARAPMSAPHRSCSRPARKTTRTTMSPTGW</sequence>
<feature type="compositionally biased region" description="Low complexity" evidence="1">
    <location>
        <begin position="192"/>
        <end position="208"/>
    </location>
</feature>
<organism evidence="2 3">
    <name type="scientific">Teratosphaeria destructans</name>
    <dbReference type="NCBI Taxonomy" id="418781"/>
    <lineage>
        <taxon>Eukaryota</taxon>
        <taxon>Fungi</taxon>
        <taxon>Dikarya</taxon>
        <taxon>Ascomycota</taxon>
        <taxon>Pezizomycotina</taxon>
        <taxon>Dothideomycetes</taxon>
        <taxon>Dothideomycetidae</taxon>
        <taxon>Mycosphaerellales</taxon>
        <taxon>Teratosphaeriaceae</taxon>
        <taxon>Teratosphaeria</taxon>
    </lineage>
</organism>
<feature type="region of interest" description="Disordered" evidence="1">
    <location>
        <begin position="81"/>
        <end position="127"/>
    </location>
</feature>
<feature type="region of interest" description="Disordered" evidence="1">
    <location>
        <begin position="18"/>
        <end position="49"/>
    </location>
</feature>
<feature type="compositionally biased region" description="Basic and acidic residues" evidence="1">
    <location>
        <begin position="292"/>
        <end position="303"/>
    </location>
</feature>
<feature type="region of interest" description="Disordered" evidence="1">
    <location>
        <begin position="149"/>
        <end position="276"/>
    </location>
</feature>
<dbReference type="Proteomes" id="UP001138500">
    <property type="component" value="Unassembled WGS sequence"/>
</dbReference>
<keyword evidence="3" id="KW-1185">Reference proteome</keyword>
<protein>
    <submittedName>
        <fullName evidence="2">Uncharacterized protein</fullName>
    </submittedName>
</protein>
<gene>
    <name evidence="2" type="ORF">Tdes44962_MAKER06158</name>
</gene>
<accession>A0A9W7SHX8</accession>
<dbReference type="OrthoDB" id="3898400at2759"/>
<feature type="compositionally biased region" description="Low complexity" evidence="1">
    <location>
        <begin position="94"/>
        <end position="114"/>
    </location>
</feature>
<evidence type="ECO:0000313" key="3">
    <source>
        <dbReference type="Proteomes" id="UP001138500"/>
    </source>
</evidence>
<feature type="compositionally biased region" description="Acidic residues" evidence="1">
    <location>
        <begin position="81"/>
        <end position="91"/>
    </location>
</feature>
<comment type="caution">
    <text evidence="2">The sequence shown here is derived from an EMBL/GenBank/DDBJ whole genome shotgun (WGS) entry which is preliminary data.</text>
</comment>
<evidence type="ECO:0000256" key="1">
    <source>
        <dbReference type="SAM" id="MobiDB-lite"/>
    </source>
</evidence>
<name>A0A9W7SHX8_9PEZI</name>
<feature type="compositionally biased region" description="Basic residues" evidence="1">
    <location>
        <begin position="342"/>
        <end position="351"/>
    </location>
</feature>
<evidence type="ECO:0000313" key="2">
    <source>
        <dbReference type="EMBL" id="KAH9809298.1"/>
    </source>
</evidence>
<feature type="region of interest" description="Disordered" evidence="1">
    <location>
        <begin position="289"/>
        <end position="360"/>
    </location>
</feature>
<reference evidence="2 3" key="1">
    <citation type="journal article" date="2018" name="IMA Fungus">
        <title>IMA Genome-F 10: Nine draft genome sequences of Claviceps purpurea s.lat., including C. arundinis, C. humidiphila, and C. cf. spartinae, pseudomolecules for the pitch canker pathogen Fusarium circinatum, draft genome of Davidsoniella eucalypti, Grosmannia galeiformis, Quambalaria eucalypti, and Teratosphaeria destructans.</title>
        <authorList>
            <person name="Wingfield B.D."/>
            <person name="Liu M."/>
            <person name="Nguyen H.D."/>
            <person name="Lane F.A."/>
            <person name="Morgan S.W."/>
            <person name="De Vos L."/>
            <person name="Wilken P.M."/>
            <person name="Duong T.A."/>
            <person name="Aylward J."/>
            <person name="Coetzee M.P."/>
            <person name="Dadej K."/>
            <person name="De Beer Z.W."/>
            <person name="Findlay W."/>
            <person name="Havenga M."/>
            <person name="Kolarik M."/>
            <person name="Menzies J.G."/>
            <person name="Naidoo K."/>
            <person name="Pochopski O."/>
            <person name="Shoukouhi P."/>
            <person name="Santana Q.C."/>
            <person name="Seifert K.A."/>
            <person name="Soal N."/>
            <person name="Steenkamp E.T."/>
            <person name="Tatham C.T."/>
            <person name="van der Nest M.A."/>
            <person name="Wingfield M.J."/>
        </authorList>
    </citation>
    <scope>NUCLEOTIDE SEQUENCE [LARGE SCALE GENOMIC DNA]</scope>
    <source>
        <strain evidence="2">CMW44962</strain>
    </source>
</reference>
<proteinExistence type="predicted"/>